<dbReference type="AlphaFoldDB" id="E6LPJ5"/>
<dbReference type="PANTHER" id="PTHR42732:SF1">
    <property type="entry name" value="BETA-MANNOSIDASE"/>
    <property type="match status" value="1"/>
</dbReference>
<dbReference type="Pfam" id="PF02836">
    <property type="entry name" value="Glyco_hydro_2_C"/>
    <property type="match status" value="1"/>
</dbReference>
<keyword evidence="2 8" id="KW-0378">Hydrolase</keyword>
<organism evidence="8 9">
    <name type="scientific">Lachnoanaerobaculum saburreum DSM 3986</name>
    <dbReference type="NCBI Taxonomy" id="887325"/>
    <lineage>
        <taxon>Bacteria</taxon>
        <taxon>Bacillati</taxon>
        <taxon>Bacillota</taxon>
        <taxon>Clostridia</taxon>
        <taxon>Lachnospirales</taxon>
        <taxon>Lachnospiraceae</taxon>
        <taxon>Lachnoanaerobaculum</taxon>
    </lineage>
</organism>
<dbReference type="InterPro" id="IPR017853">
    <property type="entry name" value="GH"/>
</dbReference>
<dbReference type="InterPro" id="IPR051913">
    <property type="entry name" value="GH2_Domain-Containing"/>
</dbReference>
<dbReference type="InterPro" id="IPR006103">
    <property type="entry name" value="Glyco_hydro_2_cat"/>
</dbReference>
<feature type="domain" description="Glycoside hydrolase family 2 catalytic" evidence="5">
    <location>
        <begin position="283"/>
        <end position="574"/>
    </location>
</feature>
<dbReference type="Gene3D" id="2.60.40.10">
    <property type="entry name" value="Immunoglobulins"/>
    <property type="match status" value="2"/>
</dbReference>
<evidence type="ECO:0000259" key="4">
    <source>
        <dbReference type="Pfam" id="PF00703"/>
    </source>
</evidence>
<dbReference type="PANTHER" id="PTHR42732">
    <property type="entry name" value="BETA-GALACTOSIDASE"/>
    <property type="match status" value="1"/>
</dbReference>
<dbReference type="InterPro" id="IPR008979">
    <property type="entry name" value="Galactose-bd-like_sf"/>
</dbReference>
<evidence type="ECO:0000256" key="1">
    <source>
        <dbReference type="ARBA" id="ARBA00007401"/>
    </source>
</evidence>
<dbReference type="Pfam" id="PF02837">
    <property type="entry name" value="Glyco_hydro_2_N"/>
    <property type="match status" value="1"/>
</dbReference>
<dbReference type="GO" id="GO:0005975">
    <property type="term" value="P:carbohydrate metabolic process"/>
    <property type="evidence" value="ECO:0007669"/>
    <property type="project" value="InterPro"/>
</dbReference>
<dbReference type="SUPFAM" id="SSF49785">
    <property type="entry name" value="Galactose-binding domain-like"/>
    <property type="match status" value="1"/>
</dbReference>
<feature type="domain" description="DUF4982" evidence="7">
    <location>
        <begin position="593"/>
        <end position="645"/>
    </location>
</feature>
<proteinExistence type="inferred from homology"/>
<evidence type="ECO:0000256" key="3">
    <source>
        <dbReference type="ARBA" id="ARBA00023295"/>
    </source>
</evidence>
<dbReference type="Gene3D" id="2.60.120.260">
    <property type="entry name" value="Galactose-binding domain-like"/>
    <property type="match status" value="1"/>
</dbReference>
<dbReference type="HOGENOM" id="CLU_006501_5_0_9"/>
<sequence>MQEYNRADIILGEYMRTIDNLNKDWFFKKNTEVTKTTVADDTWDIINLPHTYNGFDGQDGGNDYYKGKAVYIKKIAKPLVSPDSDFILDFGGVNSVARIYIDGEFVQEHRGGYSRFRVNITRFFEKKNTVTLAVEVDNSNKSDVYPQMADFTFYGGIYRNVSLISVPKTRFDIEYYAGSGVTVTSKIDGDDAIIDITAYIKNPQESDMIMVEVADDDYEDIGAVVVPANNITKLSLKIDNVHLWNGLEDPFLYCLNVKLVRHNEVLDNVEINHGVREYYVDPDKGFFLNGKSLPLRGVSRHQDRLGKGNALDDMDHFDDLDLILNIGANSVRLAHYQQDDYFYELCDRYGLIVWAEIPFISRMNKDAKAHENAMEQMKELIYQNYNHSSILFWGIANEITIAGYIPGLTDNLKELNELVKSIDKSRLTTMAQVSMLPMDSDHNQITDILAYNLYFGWYSGKYTDNEVWFDEFRKMHPNRAVGLSEYGCEGIISWHSDTPVCKDYTEEYQAEYHEHMAKLLSKRPEIWCSYVWNMFDFGCDMRDEGGVKGRNNKGLVTIDRKVKKDSFYVYKAYWSKEHFVHITSKRFSIRSNEKINIKIYSNMPKVRLFVNGDDLGEKEGDKIFIFENLRLDMGANYIKAVGINDDVKRSDRTTFIREDKPFTGYIKPVEDEDENGVKNWFEDMDTESLDVKKLEFNPEYFSIKDTVEDVVRNDEAGNILISIVNQFGTMKIKKSILRIMGGMLVEEMDSFISDQKADPKKVFALINKKLQEIKK</sequence>
<evidence type="ECO:0000259" key="6">
    <source>
        <dbReference type="Pfam" id="PF02837"/>
    </source>
</evidence>
<dbReference type="eggNOG" id="COG3250">
    <property type="taxonomic scope" value="Bacteria"/>
</dbReference>
<evidence type="ECO:0000313" key="9">
    <source>
        <dbReference type="Proteomes" id="UP000003434"/>
    </source>
</evidence>
<dbReference type="GO" id="GO:0004553">
    <property type="term" value="F:hydrolase activity, hydrolyzing O-glycosyl compounds"/>
    <property type="evidence" value="ECO:0007669"/>
    <property type="project" value="InterPro"/>
</dbReference>
<dbReference type="InterPro" id="IPR032311">
    <property type="entry name" value="DUF4982"/>
</dbReference>
<dbReference type="SUPFAM" id="SSF49303">
    <property type="entry name" value="beta-Galactosidase/glucuronidase domain"/>
    <property type="match status" value="1"/>
</dbReference>
<dbReference type="Gene3D" id="3.20.20.80">
    <property type="entry name" value="Glycosidases"/>
    <property type="match status" value="1"/>
</dbReference>
<dbReference type="InterPro" id="IPR006101">
    <property type="entry name" value="Glyco_hydro_2"/>
</dbReference>
<evidence type="ECO:0000259" key="5">
    <source>
        <dbReference type="Pfam" id="PF02836"/>
    </source>
</evidence>
<dbReference type="InterPro" id="IPR006102">
    <property type="entry name" value="Ig-like_GH2"/>
</dbReference>
<dbReference type="InterPro" id="IPR006104">
    <property type="entry name" value="Glyco_hydro_2_N"/>
</dbReference>
<dbReference type="RefSeq" id="WP_008751645.1">
    <property type="nucleotide sequence ID" value="NZ_GL622296.1"/>
</dbReference>
<keyword evidence="3" id="KW-0326">Glycosidase</keyword>
<reference evidence="8 9" key="1">
    <citation type="submission" date="2010-12" db="EMBL/GenBank/DDBJ databases">
        <authorList>
            <person name="Muzny D."/>
            <person name="Qin X."/>
            <person name="Deng J."/>
            <person name="Jiang H."/>
            <person name="Liu Y."/>
            <person name="Qu J."/>
            <person name="Song X.-Z."/>
            <person name="Zhang L."/>
            <person name="Thornton R."/>
            <person name="Coyle M."/>
            <person name="Francisco L."/>
            <person name="Jackson L."/>
            <person name="Javaid M."/>
            <person name="Korchina V."/>
            <person name="Kovar C."/>
            <person name="Mata R."/>
            <person name="Mathew T."/>
            <person name="Ngo R."/>
            <person name="Nguyen L."/>
            <person name="Nguyen N."/>
            <person name="Okwuonu G."/>
            <person name="Ongeri F."/>
            <person name="Pham C."/>
            <person name="Simmons D."/>
            <person name="Wilczek-Boney K."/>
            <person name="Hale W."/>
            <person name="Jakkamsetti A."/>
            <person name="Pham P."/>
            <person name="Ruth R."/>
            <person name="San Lucas F."/>
            <person name="Warren J."/>
            <person name="Zhang J."/>
            <person name="Zhao Z."/>
            <person name="Zhou C."/>
            <person name="Zhu D."/>
            <person name="Lee S."/>
            <person name="Bess C."/>
            <person name="Blankenburg K."/>
            <person name="Forbes L."/>
            <person name="Fu Q."/>
            <person name="Gubbala S."/>
            <person name="Hirani K."/>
            <person name="Jayaseelan J.C."/>
            <person name="Lara F."/>
            <person name="Munidasa M."/>
            <person name="Palculict T."/>
            <person name="Patil S."/>
            <person name="Pu L.-L."/>
            <person name="Saada N."/>
            <person name="Tang L."/>
            <person name="Weissenberger G."/>
            <person name="Zhu Y."/>
            <person name="Hemphill L."/>
            <person name="Shang Y."/>
            <person name="Youmans B."/>
            <person name="Ayvaz T."/>
            <person name="Ross M."/>
            <person name="Santibanez J."/>
            <person name="Aqrawi P."/>
            <person name="Gross S."/>
            <person name="Joshi V."/>
            <person name="Fowler G."/>
            <person name="Nazareth L."/>
            <person name="Reid J."/>
            <person name="Worley K."/>
            <person name="Petrosino J."/>
            <person name="Highlander S."/>
            <person name="Gibbs R."/>
        </authorList>
    </citation>
    <scope>NUCLEOTIDE SEQUENCE [LARGE SCALE GENOMIC DNA]</scope>
    <source>
        <strain evidence="8 9">DSM 3986</strain>
    </source>
</reference>
<name>E6LPJ5_9FIRM</name>
<dbReference type="Pfam" id="PF16355">
    <property type="entry name" value="DUF4982"/>
    <property type="match status" value="1"/>
</dbReference>
<dbReference type="Pfam" id="PF00703">
    <property type="entry name" value="Glyco_hydro_2"/>
    <property type="match status" value="1"/>
</dbReference>
<comment type="caution">
    <text evidence="8">The sequence shown here is derived from an EMBL/GenBank/DDBJ whole genome shotgun (WGS) entry which is preliminary data.</text>
</comment>
<gene>
    <name evidence="8" type="ORF">HMPREF0381_1880</name>
</gene>
<dbReference type="InterPro" id="IPR036156">
    <property type="entry name" value="Beta-gal/glucu_dom_sf"/>
</dbReference>
<dbReference type="EMBL" id="AEPW01000077">
    <property type="protein sequence ID" value="EFU76264.1"/>
    <property type="molecule type" value="Genomic_DNA"/>
</dbReference>
<evidence type="ECO:0000256" key="2">
    <source>
        <dbReference type="ARBA" id="ARBA00022801"/>
    </source>
</evidence>
<evidence type="ECO:0000313" key="8">
    <source>
        <dbReference type="EMBL" id="EFU76264.1"/>
    </source>
</evidence>
<dbReference type="PRINTS" id="PR00132">
    <property type="entry name" value="GLHYDRLASE2"/>
</dbReference>
<dbReference type="InterPro" id="IPR013783">
    <property type="entry name" value="Ig-like_fold"/>
</dbReference>
<dbReference type="SUPFAM" id="SSF51445">
    <property type="entry name" value="(Trans)glycosidases"/>
    <property type="match status" value="1"/>
</dbReference>
<protein>
    <submittedName>
        <fullName evidence="8">Glycosyl hydrolase family 2, sugar binding domain protein</fullName>
    </submittedName>
</protein>
<comment type="similarity">
    <text evidence="1">Belongs to the glycosyl hydrolase 2 family.</text>
</comment>
<feature type="domain" description="Glycosyl hydrolases family 2 sugar binding" evidence="6">
    <location>
        <begin position="67"/>
        <end position="167"/>
    </location>
</feature>
<accession>E6LPJ5</accession>
<dbReference type="Proteomes" id="UP000003434">
    <property type="component" value="Unassembled WGS sequence"/>
</dbReference>
<evidence type="ECO:0000259" key="7">
    <source>
        <dbReference type="Pfam" id="PF16355"/>
    </source>
</evidence>
<feature type="domain" description="Glycoside hydrolase family 2 immunoglobulin-like beta-sandwich" evidence="4">
    <location>
        <begin position="181"/>
        <end position="276"/>
    </location>
</feature>